<accession>A0A367FN30</accession>
<dbReference type="SUPFAM" id="SSF51679">
    <property type="entry name" value="Bacterial luciferase-like"/>
    <property type="match status" value="1"/>
</dbReference>
<dbReference type="GO" id="GO:0016705">
    <property type="term" value="F:oxidoreductase activity, acting on paired donors, with incorporation or reduction of molecular oxygen"/>
    <property type="evidence" value="ECO:0007669"/>
    <property type="project" value="InterPro"/>
</dbReference>
<dbReference type="PANTHER" id="PTHR30011:SF32">
    <property type="entry name" value="CONSERVED PROTEIN"/>
    <property type="match status" value="1"/>
</dbReference>
<feature type="domain" description="Luciferase-like" evidence="1">
    <location>
        <begin position="15"/>
        <end position="231"/>
    </location>
</feature>
<evidence type="ECO:0000259" key="1">
    <source>
        <dbReference type="Pfam" id="PF00296"/>
    </source>
</evidence>
<dbReference type="PANTHER" id="PTHR30011">
    <property type="entry name" value="ALKANESULFONATE MONOOXYGENASE-RELATED"/>
    <property type="match status" value="1"/>
</dbReference>
<organism evidence="2 3">
    <name type="scientific">Sphaerisporangium album</name>
    <dbReference type="NCBI Taxonomy" id="509200"/>
    <lineage>
        <taxon>Bacteria</taxon>
        <taxon>Bacillati</taxon>
        <taxon>Actinomycetota</taxon>
        <taxon>Actinomycetes</taxon>
        <taxon>Streptosporangiales</taxon>
        <taxon>Streptosporangiaceae</taxon>
        <taxon>Sphaerisporangium</taxon>
    </lineage>
</organism>
<reference evidence="2 3" key="1">
    <citation type="submission" date="2018-06" db="EMBL/GenBank/DDBJ databases">
        <title>Sphaerisporangium craniellae sp. nov., isolated from a marine sponge in the South China Sea.</title>
        <authorList>
            <person name="Li L."/>
        </authorList>
    </citation>
    <scope>NUCLEOTIDE SEQUENCE [LARGE SCALE GENOMIC DNA]</scope>
    <source>
        <strain evidence="2 3">CCTCC AA 208026</strain>
    </source>
</reference>
<dbReference type="Pfam" id="PF00296">
    <property type="entry name" value="Bac_luciferase"/>
    <property type="match status" value="1"/>
</dbReference>
<dbReference type="AlphaFoldDB" id="A0A367FN30"/>
<dbReference type="InterPro" id="IPR011251">
    <property type="entry name" value="Luciferase-like_dom"/>
</dbReference>
<protein>
    <submittedName>
        <fullName evidence="2">LLM class flavin-dependent oxidoreductase</fullName>
    </submittedName>
</protein>
<dbReference type="InterPro" id="IPR036661">
    <property type="entry name" value="Luciferase-like_sf"/>
</dbReference>
<gene>
    <name evidence="2" type="ORF">DQ384_09715</name>
</gene>
<dbReference type="RefSeq" id="WP_114028366.1">
    <property type="nucleotide sequence ID" value="NZ_QOIL01000004.1"/>
</dbReference>
<keyword evidence="3" id="KW-1185">Reference proteome</keyword>
<proteinExistence type="predicted"/>
<comment type="caution">
    <text evidence="2">The sequence shown here is derived from an EMBL/GenBank/DDBJ whole genome shotgun (WGS) entry which is preliminary data.</text>
</comment>
<dbReference type="Gene3D" id="3.20.20.30">
    <property type="entry name" value="Luciferase-like domain"/>
    <property type="match status" value="1"/>
</dbReference>
<name>A0A367FN30_9ACTN</name>
<dbReference type="OrthoDB" id="5723200at2"/>
<dbReference type="InterPro" id="IPR051260">
    <property type="entry name" value="Diverse_substr_monoxygenases"/>
</dbReference>
<dbReference type="EMBL" id="QOIL01000004">
    <property type="protein sequence ID" value="RCG31796.1"/>
    <property type="molecule type" value="Genomic_DNA"/>
</dbReference>
<sequence>MNVGLGLPIADPPLLLDWARRADAGPFTALGLLDRLAYHNPEPMVTLAALAGATTRIRVQTEVLIAPLRRPALLAKQAATLDRISGGRLVLGIGVGPREDDYLAAGVDFRGRGRRLDEQMALMRRLWAGEPFGADVGPIGPAPARPGGPEVLFGGFKPAALERVARWGDGFLAAVPPSRLGPLVDLVRRTWEEHARAGSPRIVAQANAALGPREVVEDARAAMGAYYAWTGQAEEMVAGMLTTPGEIRDAIARFEELGADEVMLYCYGRDPAQVDRFAEVV</sequence>
<evidence type="ECO:0000313" key="2">
    <source>
        <dbReference type="EMBL" id="RCG31796.1"/>
    </source>
</evidence>
<evidence type="ECO:0000313" key="3">
    <source>
        <dbReference type="Proteomes" id="UP000253094"/>
    </source>
</evidence>
<dbReference type="Proteomes" id="UP000253094">
    <property type="component" value="Unassembled WGS sequence"/>
</dbReference>